<dbReference type="EMBL" id="CADEPI010000031">
    <property type="protein sequence ID" value="CAB3367495.1"/>
    <property type="molecule type" value="Genomic_DNA"/>
</dbReference>
<proteinExistence type="predicted"/>
<reference evidence="1 2" key="1">
    <citation type="submission" date="2020-04" db="EMBL/GenBank/DDBJ databases">
        <authorList>
            <person name="Alioto T."/>
            <person name="Alioto T."/>
            <person name="Gomez Garrido J."/>
        </authorList>
    </citation>
    <scope>NUCLEOTIDE SEQUENCE [LARGE SCALE GENOMIC DNA]</scope>
</reference>
<dbReference type="AlphaFoldDB" id="A0A8S1CEU6"/>
<dbReference type="Proteomes" id="UP000494165">
    <property type="component" value="Unassembled WGS sequence"/>
</dbReference>
<evidence type="ECO:0000313" key="2">
    <source>
        <dbReference type="Proteomes" id="UP000494165"/>
    </source>
</evidence>
<organism evidence="1 2">
    <name type="scientific">Cloeon dipterum</name>
    <dbReference type="NCBI Taxonomy" id="197152"/>
    <lineage>
        <taxon>Eukaryota</taxon>
        <taxon>Metazoa</taxon>
        <taxon>Ecdysozoa</taxon>
        <taxon>Arthropoda</taxon>
        <taxon>Hexapoda</taxon>
        <taxon>Insecta</taxon>
        <taxon>Pterygota</taxon>
        <taxon>Palaeoptera</taxon>
        <taxon>Ephemeroptera</taxon>
        <taxon>Pisciforma</taxon>
        <taxon>Baetidae</taxon>
        <taxon>Cloeon</taxon>
    </lineage>
</organism>
<gene>
    <name evidence="1" type="ORF">CLODIP_2_CD01166</name>
</gene>
<evidence type="ECO:0000313" key="1">
    <source>
        <dbReference type="EMBL" id="CAB3367495.1"/>
    </source>
</evidence>
<comment type="caution">
    <text evidence="1">The sequence shown here is derived from an EMBL/GenBank/DDBJ whole genome shotgun (WGS) entry which is preliminary data.</text>
</comment>
<accession>A0A8S1CEU6</accession>
<sequence length="70" mass="7596">MVQSHGLRAKPCMREIDFSVGAVCVRLQRGWAVSLQDCSPQMEQQNDKLGEMVIFSPLGTNTGSVSGLSI</sequence>
<keyword evidence="2" id="KW-1185">Reference proteome</keyword>
<name>A0A8S1CEU6_9INSE</name>
<protein>
    <submittedName>
        <fullName evidence="1">Uncharacterized protein</fullName>
    </submittedName>
</protein>